<keyword evidence="2" id="KW-1185">Reference proteome</keyword>
<name>A0ACC3AC25_9EURO</name>
<protein>
    <submittedName>
        <fullName evidence="1">Uncharacterized protein</fullName>
    </submittedName>
</protein>
<proteinExistence type="predicted"/>
<evidence type="ECO:0000313" key="1">
    <source>
        <dbReference type="EMBL" id="KAJ9659067.1"/>
    </source>
</evidence>
<accession>A0ACC3AC25</accession>
<organism evidence="1 2">
    <name type="scientific">Neophaeococcomyces mojaviensis</name>
    <dbReference type="NCBI Taxonomy" id="3383035"/>
    <lineage>
        <taxon>Eukaryota</taxon>
        <taxon>Fungi</taxon>
        <taxon>Dikarya</taxon>
        <taxon>Ascomycota</taxon>
        <taxon>Pezizomycotina</taxon>
        <taxon>Eurotiomycetes</taxon>
        <taxon>Chaetothyriomycetidae</taxon>
        <taxon>Chaetothyriales</taxon>
        <taxon>Chaetothyriales incertae sedis</taxon>
        <taxon>Neophaeococcomyces</taxon>
    </lineage>
</organism>
<comment type="caution">
    <text evidence="1">The sequence shown here is derived from an EMBL/GenBank/DDBJ whole genome shotgun (WGS) entry which is preliminary data.</text>
</comment>
<dbReference type="Proteomes" id="UP001172386">
    <property type="component" value="Unassembled WGS sequence"/>
</dbReference>
<reference evidence="1" key="1">
    <citation type="submission" date="2022-10" db="EMBL/GenBank/DDBJ databases">
        <title>Culturing micro-colonial fungi from biological soil crusts in the Mojave desert and describing Neophaeococcomyces mojavensis, and introducing the new genera and species Taxawa tesnikishii.</title>
        <authorList>
            <person name="Kurbessoian T."/>
            <person name="Stajich J.E."/>
        </authorList>
    </citation>
    <scope>NUCLEOTIDE SEQUENCE</scope>
    <source>
        <strain evidence="1">JES_112</strain>
    </source>
</reference>
<evidence type="ECO:0000313" key="2">
    <source>
        <dbReference type="Proteomes" id="UP001172386"/>
    </source>
</evidence>
<dbReference type="EMBL" id="JAPDRQ010000044">
    <property type="protein sequence ID" value="KAJ9659067.1"/>
    <property type="molecule type" value="Genomic_DNA"/>
</dbReference>
<sequence>MKVLSLLTAITGIARAIPSPFKKADTASCPYYLPEGGYEFPHLIVPINSSNVAMGHSYFADISPSNGATIYNFDIPPSRAHQQCSLYFTFPRHNQLSTSDYQWTGNNNDSESAGTLQAVQYQYATGATDSTTGNTQPALGLDAPITINSVTPGNAYKIWTGLSGAGGVMSWRLSSTDSWLHYFQDWNLCAIGLWVVYEGAAPAPVS</sequence>
<gene>
    <name evidence="1" type="ORF">H2198_003356</name>
</gene>